<dbReference type="PANTHER" id="PTHR12483">
    <property type="entry name" value="SOLUTE CARRIER FAMILY 31 COPPER TRANSPORTERS"/>
    <property type="match status" value="1"/>
</dbReference>
<feature type="transmembrane region" description="Helical" evidence="4">
    <location>
        <begin position="213"/>
        <end position="235"/>
    </location>
</feature>
<keyword evidence="4" id="KW-0813">Transport</keyword>
<dbReference type="GO" id="GO:0016020">
    <property type="term" value="C:membrane"/>
    <property type="evidence" value="ECO:0007669"/>
    <property type="project" value="UniProtKB-SubCell"/>
</dbReference>
<evidence type="ECO:0000313" key="5">
    <source>
        <dbReference type="Proteomes" id="UP000050640"/>
    </source>
</evidence>
<name>A0A158Q897_9BILA</name>
<dbReference type="Pfam" id="PF04145">
    <property type="entry name" value="Ctr"/>
    <property type="match status" value="1"/>
</dbReference>
<sequence>MSTASDPAHEGLNASPINNSVFLGFDRLSSVKSFLEELATDYNDYKKPGNQGDNIEIMGKNQMLGYTGQMDHYHIHGMNDVLVKHGKGHNHQHDGRHTMKMWFHFGCHEIILFEFWEIDSLHGLLLSCLLIFLMACFYEWIKWFRVYLQLSAARCPPSCRHSSDEGKQNEMKQYDEKRIDCSHSSASAPLTITLPPGYQKVPSRTTKREISPIIRFLQAALYLVQLTLAYCLMLIAMTYNVWLTVAVIAGAAFGHWLFAILKYFNPQTDDLDTFGTDTCH</sequence>
<dbReference type="GO" id="GO:0005375">
    <property type="term" value="F:copper ion transmembrane transporter activity"/>
    <property type="evidence" value="ECO:0007669"/>
    <property type="project" value="UniProtKB-UniRule"/>
</dbReference>
<evidence type="ECO:0000256" key="1">
    <source>
        <dbReference type="ARBA" id="ARBA00022692"/>
    </source>
</evidence>
<keyword evidence="2 4" id="KW-1133">Transmembrane helix</keyword>
<evidence type="ECO:0000256" key="2">
    <source>
        <dbReference type="ARBA" id="ARBA00022989"/>
    </source>
</evidence>
<proteinExistence type="inferred from homology"/>
<evidence type="ECO:0000256" key="4">
    <source>
        <dbReference type="RuleBase" id="RU367022"/>
    </source>
</evidence>
<comment type="similarity">
    <text evidence="4">Belongs to the copper transporter (Ctr) (TC 1.A.56) family. SLC31A subfamily.</text>
</comment>
<dbReference type="InterPro" id="IPR007274">
    <property type="entry name" value="Cop_transporter"/>
</dbReference>
<evidence type="ECO:0000256" key="3">
    <source>
        <dbReference type="ARBA" id="ARBA00023136"/>
    </source>
</evidence>
<keyword evidence="1 4" id="KW-0812">Transmembrane</keyword>
<dbReference type="AlphaFoldDB" id="A0A158Q897"/>
<dbReference type="Proteomes" id="UP000050640">
    <property type="component" value="Unplaced"/>
</dbReference>
<reference evidence="6" key="1">
    <citation type="submission" date="2016-04" db="UniProtKB">
        <authorList>
            <consortium name="WormBaseParasite"/>
        </authorList>
    </citation>
    <scope>IDENTIFICATION</scope>
</reference>
<evidence type="ECO:0000313" key="6">
    <source>
        <dbReference type="WBParaSite" id="EEL_0000685201-mRNA-1"/>
    </source>
</evidence>
<dbReference type="PANTHER" id="PTHR12483:SF127">
    <property type="entry name" value="COPPER TRANSPORT PROTEIN"/>
    <property type="match status" value="1"/>
</dbReference>
<dbReference type="STRING" id="1147741.A0A158Q897"/>
<feature type="transmembrane region" description="Helical" evidence="4">
    <location>
        <begin position="241"/>
        <end position="261"/>
    </location>
</feature>
<keyword evidence="3 4" id="KW-0472">Membrane</keyword>
<accession>A0A158Q897</accession>
<dbReference type="WBParaSite" id="EEL_0000685201-mRNA-1">
    <property type="protein sequence ID" value="EEL_0000685201-mRNA-1"/>
    <property type="gene ID" value="EEL_0000685201"/>
</dbReference>
<organism evidence="5 6">
    <name type="scientific">Elaeophora elaphi</name>
    <dbReference type="NCBI Taxonomy" id="1147741"/>
    <lineage>
        <taxon>Eukaryota</taxon>
        <taxon>Metazoa</taxon>
        <taxon>Ecdysozoa</taxon>
        <taxon>Nematoda</taxon>
        <taxon>Chromadorea</taxon>
        <taxon>Rhabditida</taxon>
        <taxon>Spirurina</taxon>
        <taxon>Spiruromorpha</taxon>
        <taxon>Filarioidea</taxon>
        <taxon>Onchocercidae</taxon>
        <taxon>Elaeophora</taxon>
    </lineage>
</organism>
<feature type="transmembrane region" description="Helical" evidence="4">
    <location>
        <begin position="121"/>
        <end position="141"/>
    </location>
</feature>
<comment type="subcellular location">
    <subcellularLocation>
        <location evidence="4">Membrane</location>
        <topology evidence="4">Multi-pass membrane protein</topology>
    </subcellularLocation>
</comment>
<protein>
    <recommendedName>
        <fullName evidence="4">Copper transport protein</fullName>
    </recommendedName>
</protein>
<keyword evidence="5" id="KW-1185">Reference proteome</keyword>
<keyword evidence="4" id="KW-0406">Ion transport</keyword>
<keyword evidence="4" id="KW-0186">Copper</keyword>
<keyword evidence="4" id="KW-0187">Copper transport</keyword>